<dbReference type="Gene3D" id="3.40.50.720">
    <property type="entry name" value="NAD(P)-binding Rossmann-like Domain"/>
    <property type="match status" value="1"/>
</dbReference>
<dbReference type="InterPro" id="IPR011017">
    <property type="entry name" value="TRASH_dom"/>
</dbReference>
<dbReference type="EMBL" id="UINC01013252">
    <property type="protein sequence ID" value="SVA57389.1"/>
    <property type="molecule type" value="Genomic_DNA"/>
</dbReference>
<proteinExistence type="predicted"/>
<dbReference type="Pfam" id="PF04945">
    <property type="entry name" value="YHS"/>
    <property type="match status" value="1"/>
</dbReference>
<dbReference type="InterPro" id="IPR009078">
    <property type="entry name" value="Ferritin-like_SF"/>
</dbReference>
<sequence>MAETFFRDYLKLKEKRESFATAIVVQHGTPISGKAGDKAIIRNDGKLQGWIGGGCIHPIIIEEGMAALSSGKSKLIVIDPENQTDNGSGEKHFKMNCHSGGSLSVFVEPVFPRPLIVVMGNSTVARSLLKLSSELGYETLWARNSVLKDEKLEVDRILEGFDLKDFNHSSPCFLIVCTQGENDREALESALKTSVDYLAFVGSQRKMDSLKNELSGIGISQDKLEKMVNPAGLDLNARTPAEIALSILAEIVQFLRNDNTLDNEVASESKEKALDPVCGMEVNTELTKHTFQFKNQDFFFCCNGCKTKFKKHPELFLVASST</sequence>
<dbReference type="Pfam" id="PF02625">
    <property type="entry name" value="XdhC_CoxI"/>
    <property type="match status" value="1"/>
</dbReference>
<dbReference type="Gene3D" id="1.10.620.20">
    <property type="entry name" value="Ribonucleotide Reductase, subunit A"/>
    <property type="match status" value="1"/>
</dbReference>
<dbReference type="GO" id="GO:0016491">
    <property type="term" value="F:oxidoreductase activity"/>
    <property type="evidence" value="ECO:0007669"/>
    <property type="project" value="InterPro"/>
</dbReference>
<dbReference type="PANTHER" id="PTHR30388:SF6">
    <property type="entry name" value="XANTHINE DEHYDROGENASE SUBUNIT A-RELATED"/>
    <property type="match status" value="1"/>
</dbReference>
<dbReference type="PANTHER" id="PTHR30388">
    <property type="entry name" value="ALDEHYDE OXIDOREDUCTASE MOLYBDENUM COFACTOR ASSEMBLY PROTEIN"/>
    <property type="match status" value="1"/>
</dbReference>
<gene>
    <name evidence="2" type="ORF">METZ01_LOCUS110243</name>
</gene>
<dbReference type="SUPFAM" id="SSF47240">
    <property type="entry name" value="Ferritin-like"/>
    <property type="match status" value="1"/>
</dbReference>
<protein>
    <recommendedName>
        <fullName evidence="1">TRASH domain-containing protein</fullName>
    </recommendedName>
</protein>
<dbReference type="InterPro" id="IPR007029">
    <property type="entry name" value="YHS_dom"/>
</dbReference>
<dbReference type="InterPro" id="IPR027051">
    <property type="entry name" value="XdhC_Rossmann_dom"/>
</dbReference>
<dbReference type="Pfam" id="PF13478">
    <property type="entry name" value="XdhC_C"/>
    <property type="match status" value="1"/>
</dbReference>
<dbReference type="InterPro" id="IPR012348">
    <property type="entry name" value="RNR-like"/>
</dbReference>
<dbReference type="InterPro" id="IPR003777">
    <property type="entry name" value="XdhC_CoxI"/>
</dbReference>
<name>A0A381WXX7_9ZZZZ</name>
<dbReference type="SMART" id="SM00746">
    <property type="entry name" value="TRASH"/>
    <property type="match status" value="1"/>
</dbReference>
<evidence type="ECO:0000313" key="2">
    <source>
        <dbReference type="EMBL" id="SVA57389.1"/>
    </source>
</evidence>
<organism evidence="2">
    <name type="scientific">marine metagenome</name>
    <dbReference type="NCBI Taxonomy" id="408172"/>
    <lineage>
        <taxon>unclassified sequences</taxon>
        <taxon>metagenomes</taxon>
        <taxon>ecological metagenomes</taxon>
    </lineage>
</organism>
<feature type="domain" description="TRASH" evidence="1">
    <location>
        <begin position="275"/>
        <end position="313"/>
    </location>
</feature>
<dbReference type="AlphaFoldDB" id="A0A381WXX7"/>
<dbReference type="InterPro" id="IPR052698">
    <property type="entry name" value="MoCofactor_Util/Proc"/>
</dbReference>
<accession>A0A381WXX7</accession>
<reference evidence="2" key="1">
    <citation type="submission" date="2018-05" db="EMBL/GenBank/DDBJ databases">
        <authorList>
            <person name="Lanie J.A."/>
            <person name="Ng W.-L."/>
            <person name="Kazmierczak K.M."/>
            <person name="Andrzejewski T.M."/>
            <person name="Davidsen T.M."/>
            <person name="Wayne K.J."/>
            <person name="Tettelin H."/>
            <person name="Glass J.I."/>
            <person name="Rusch D."/>
            <person name="Podicherti R."/>
            <person name="Tsui H.-C.T."/>
            <person name="Winkler M.E."/>
        </authorList>
    </citation>
    <scope>NUCLEOTIDE SEQUENCE</scope>
</reference>
<evidence type="ECO:0000259" key="1">
    <source>
        <dbReference type="SMART" id="SM00746"/>
    </source>
</evidence>